<dbReference type="KEGG" id="cthi:THC_1031"/>
<gene>
    <name evidence="2" type="ORF">THC_1031</name>
</gene>
<name>A0A0U5AHP1_9BACT</name>
<dbReference type="EMBL" id="AP014945">
    <property type="protein sequence ID" value="BAU23415.1"/>
    <property type="molecule type" value="Genomic_DNA"/>
</dbReference>
<accession>A0A0U5AHP1</accession>
<feature type="region of interest" description="Disordered" evidence="1">
    <location>
        <begin position="1"/>
        <end position="22"/>
    </location>
</feature>
<dbReference type="Proteomes" id="UP000068196">
    <property type="component" value="Chromosome"/>
</dbReference>
<evidence type="ECO:0000313" key="3">
    <source>
        <dbReference type="Proteomes" id="UP000068196"/>
    </source>
</evidence>
<keyword evidence="3" id="KW-1185">Reference proteome</keyword>
<dbReference type="AlphaFoldDB" id="A0A0U5AHP1"/>
<dbReference type="STRING" id="1653476.THC_1031"/>
<reference evidence="3" key="2">
    <citation type="journal article" date="2016" name="Int. J. Syst. Evol. Microbiol.">
        <title>Caldimicrobium thiodismutans sp. nov., a sulfur-disproportionating bacterium isolated from a hot spring.</title>
        <authorList>
            <person name="Kojima H."/>
            <person name="Umezawa K."/>
            <person name="Fukui M."/>
        </authorList>
    </citation>
    <scope>NUCLEOTIDE SEQUENCE [LARGE SCALE GENOMIC DNA]</scope>
    <source>
        <strain evidence="3">TF1</strain>
    </source>
</reference>
<sequence>MNPPTPFWGAPGLKPGRGTSPLTPPFKKCKGLLGKLAAPGEPGYRCSLSGLAGFTGIRRTSPQ</sequence>
<proteinExistence type="predicted"/>
<protein>
    <submittedName>
        <fullName evidence="2">Uncharacterized protein</fullName>
    </submittedName>
</protein>
<evidence type="ECO:0000313" key="2">
    <source>
        <dbReference type="EMBL" id="BAU23415.1"/>
    </source>
</evidence>
<evidence type="ECO:0000256" key="1">
    <source>
        <dbReference type="SAM" id="MobiDB-lite"/>
    </source>
</evidence>
<reference evidence="2 3" key="1">
    <citation type="journal article" date="2016" name="Int. J. Syst. Evol. Microbiol.">
        <title>Caldimicrobium thiodismutans sp. nov., a sulfur-disproportionating bacterium isolated from a hot spring, and emended description of the genus Caldimicrobium.</title>
        <authorList>
            <person name="Kojima H."/>
            <person name="Umezawa K."/>
            <person name="Fukui M."/>
        </authorList>
    </citation>
    <scope>NUCLEOTIDE SEQUENCE [LARGE SCALE GENOMIC DNA]</scope>
    <source>
        <strain evidence="2 3">TF1</strain>
    </source>
</reference>
<organism evidence="2 3">
    <name type="scientific">Caldimicrobium thiodismutans</name>
    <dbReference type="NCBI Taxonomy" id="1653476"/>
    <lineage>
        <taxon>Bacteria</taxon>
        <taxon>Pseudomonadati</taxon>
        <taxon>Thermodesulfobacteriota</taxon>
        <taxon>Thermodesulfobacteria</taxon>
        <taxon>Thermodesulfobacteriales</taxon>
        <taxon>Thermodesulfobacteriaceae</taxon>
        <taxon>Caldimicrobium</taxon>
    </lineage>
</organism>